<dbReference type="Proteomes" id="UP000233556">
    <property type="component" value="Unassembled WGS sequence"/>
</dbReference>
<feature type="region of interest" description="Disordered" evidence="1">
    <location>
        <begin position="50"/>
        <end position="81"/>
    </location>
</feature>
<gene>
    <name evidence="3" type="ORF">llap_22230</name>
</gene>
<evidence type="ECO:0000256" key="2">
    <source>
        <dbReference type="SAM" id="Phobius"/>
    </source>
</evidence>
<reference evidence="4" key="2">
    <citation type="submission" date="2017-12" db="EMBL/GenBank/DDBJ databases">
        <title>Genome sequence of the Bar-tailed Godwit (Limosa lapponica baueri).</title>
        <authorList>
            <person name="Lima N.C.B."/>
            <person name="Parody-Merino A.M."/>
            <person name="Battley P.F."/>
            <person name="Fidler A.E."/>
            <person name="Prosdocimi F."/>
        </authorList>
    </citation>
    <scope>NUCLEOTIDE SEQUENCE [LARGE SCALE GENOMIC DNA]</scope>
</reference>
<evidence type="ECO:0000313" key="3">
    <source>
        <dbReference type="EMBL" id="PKU27466.1"/>
    </source>
</evidence>
<proteinExistence type="predicted"/>
<organism evidence="3 4">
    <name type="scientific">Limosa lapponica baueri</name>
    <dbReference type="NCBI Taxonomy" id="1758121"/>
    <lineage>
        <taxon>Eukaryota</taxon>
        <taxon>Metazoa</taxon>
        <taxon>Chordata</taxon>
        <taxon>Craniata</taxon>
        <taxon>Vertebrata</taxon>
        <taxon>Euteleostomi</taxon>
        <taxon>Archelosauria</taxon>
        <taxon>Archosauria</taxon>
        <taxon>Dinosauria</taxon>
        <taxon>Saurischia</taxon>
        <taxon>Theropoda</taxon>
        <taxon>Coelurosauria</taxon>
        <taxon>Aves</taxon>
        <taxon>Neognathae</taxon>
        <taxon>Neoaves</taxon>
        <taxon>Charadriiformes</taxon>
        <taxon>Scolopacidae</taxon>
        <taxon>Limosa</taxon>
    </lineage>
</organism>
<reference evidence="4" key="1">
    <citation type="submission" date="2017-11" db="EMBL/GenBank/DDBJ databases">
        <authorList>
            <person name="Lima N.C."/>
            <person name="Parody-Merino A.M."/>
            <person name="Battley P.F."/>
            <person name="Fidler A.E."/>
            <person name="Prosdocimi F."/>
        </authorList>
    </citation>
    <scope>NUCLEOTIDE SEQUENCE [LARGE SCALE GENOMIC DNA]</scope>
</reference>
<evidence type="ECO:0000256" key="1">
    <source>
        <dbReference type="SAM" id="MobiDB-lite"/>
    </source>
</evidence>
<name>A0A2I0T0Z0_LIMLA</name>
<feature type="transmembrane region" description="Helical" evidence="2">
    <location>
        <begin position="20"/>
        <end position="43"/>
    </location>
</feature>
<dbReference type="OrthoDB" id="8442846at2759"/>
<keyword evidence="2" id="KW-0472">Membrane</keyword>
<dbReference type="EMBL" id="KZ526911">
    <property type="protein sequence ID" value="PKU27466.1"/>
    <property type="molecule type" value="Genomic_DNA"/>
</dbReference>
<protein>
    <submittedName>
        <fullName evidence="3">Uncharacterized protein</fullName>
    </submittedName>
</protein>
<keyword evidence="2" id="KW-1133">Transmembrane helix</keyword>
<sequence length="81" mass="8928">MPEEPRAVQGISSIPPEADFTVLYIIAGFLVTKFVVAVLIFLIGMSRKNRETEQNPNEHQVLPFTGNLAHDGMSPSWDSTA</sequence>
<evidence type="ECO:0000313" key="4">
    <source>
        <dbReference type="Proteomes" id="UP000233556"/>
    </source>
</evidence>
<dbReference type="AlphaFoldDB" id="A0A2I0T0Z0"/>
<keyword evidence="2" id="KW-0812">Transmembrane</keyword>
<keyword evidence="4" id="KW-1185">Reference proteome</keyword>
<accession>A0A2I0T0Z0</accession>